<evidence type="ECO:0000313" key="3">
    <source>
        <dbReference type="EMBL" id="SDY43001.1"/>
    </source>
</evidence>
<sequence length="303" mass="31284">MKAVRFDNYGGLDVLRIAEVERPEPGAHQVLVQVKAAGINPGEAKIRNGDLHAMWPATFPSGEGSDLAGIVAAIGEGVEGFQVGDEVFGFTNKRGSHAEFVLVEDDELLAKPADVPWTVAGSLFVAGTTAVAAVRAVDLEQGDVVVVSGAAGGVGSIVVQLAVAAGATVIGLASPGNHAWLKELGVIPVAYGEGVADRIKAEGTPVAFLDNFGGGYVDLALDLGIAKERINTIIDFAAAAKHGVKAEGNEAAATTGTLAELITLIQKGLLQITVAATYPLTEVREAFRELERGHTHGKIVLEP</sequence>
<reference evidence="3 4" key="1">
    <citation type="submission" date="2016-10" db="EMBL/GenBank/DDBJ databases">
        <authorList>
            <person name="de Groot N.N."/>
        </authorList>
    </citation>
    <scope>NUCLEOTIDE SEQUENCE [LARGE SCALE GENOMIC DNA]</scope>
    <source>
        <strain evidence="3 4">CPCC 202699</strain>
    </source>
</reference>
<dbReference type="InterPro" id="IPR020843">
    <property type="entry name" value="ER"/>
</dbReference>
<keyword evidence="4" id="KW-1185">Reference proteome</keyword>
<accession>A0A1H3JSX9</accession>
<dbReference type="OrthoDB" id="3727682at2"/>
<proteinExistence type="predicted"/>
<dbReference type="Gene3D" id="3.40.50.720">
    <property type="entry name" value="NAD(P)-binding Rossmann-like Domain"/>
    <property type="match status" value="1"/>
</dbReference>
<dbReference type="InterPro" id="IPR051603">
    <property type="entry name" value="Zinc-ADH_QOR/CCCR"/>
</dbReference>
<dbReference type="SUPFAM" id="SSF51735">
    <property type="entry name" value="NAD(P)-binding Rossmann-fold domains"/>
    <property type="match status" value="1"/>
</dbReference>
<dbReference type="GO" id="GO:0016491">
    <property type="term" value="F:oxidoreductase activity"/>
    <property type="evidence" value="ECO:0007669"/>
    <property type="project" value="InterPro"/>
</dbReference>
<dbReference type="RefSeq" id="WP_091292817.1">
    <property type="nucleotide sequence ID" value="NZ_FNON01000005.1"/>
</dbReference>
<dbReference type="InterPro" id="IPR013154">
    <property type="entry name" value="ADH-like_N"/>
</dbReference>
<evidence type="ECO:0000259" key="2">
    <source>
        <dbReference type="SMART" id="SM00829"/>
    </source>
</evidence>
<gene>
    <name evidence="3" type="ORF">SAMN05421504_105530</name>
</gene>
<evidence type="ECO:0000313" key="4">
    <source>
        <dbReference type="Proteomes" id="UP000199515"/>
    </source>
</evidence>
<dbReference type="Gene3D" id="3.90.180.10">
    <property type="entry name" value="Medium-chain alcohol dehydrogenases, catalytic domain"/>
    <property type="match status" value="1"/>
</dbReference>
<dbReference type="Pfam" id="PF08240">
    <property type="entry name" value="ADH_N"/>
    <property type="match status" value="1"/>
</dbReference>
<dbReference type="PANTHER" id="PTHR44154:SF1">
    <property type="entry name" value="QUINONE OXIDOREDUCTASE"/>
    <property type="match status" value="1"/>
</dbReference>
<dbReference type="PANTHER" id="PTHR44154">
    <property type="entry name" value="QUINONE OXIDOREDUCTASE"/>
    <property type="match status" value="1"/>
</dbReference>
<feature type="domain" description="Enoyl reductase (ER)" evidence="2">
    <location>
        <begin position="10"/>
        <end position="301"/>
    </location>
</feature>
<dbReference type="InterPro" id="IPR036291">
    <property type="entry name" value="NAD(P)-bd_dom_sf"/>
</dbReference>
<dbReference type="SMART" id="SM00829">
    <property type="entry name" value="PKS_ER"/>
    <property type="match status" value="1"/>
</dbReference>
<dbReference type="STRING" id="589385.SAMN05421504_105530"/>
<name>A0A1H3JSX9_9PSEU</name>
<dbReference type="InterPro" id="IPR011032">
    <property type="entry name" value="GroES-like_sf"/>
</dbReference>
<dbReference type="SUPFAM" id="SSF50129">
    <property type="entry name" value="GroES-like"/>
    <property type="match status" value="1"/>
</dbReference>
<evidence type="ECO:0000256" key="1">
    <source>
        <dbReference type="ARBA" id="ARBA00022857"/>
    </source>
</evidence>
<protein>
    <submittedName>
        <fullName evidence="3">NADPH:quinone reductase</fullName>
    </submittedName>
</protein>
<dbReference type="CDD" id="cd05289">
    <property type="entry name" value="MDR_like_2"/>
    <property type="match status" value="1"/>
</dbReference>
<dbReference type="EMBL" id="FNON01000005">
    <property type="protein sequence ID" value="SDY43001.1"/>
    <property type="molecule type" value="Genomic_DNA"/>
</dbReference>
<keyword evidence="1" id="KW-0521">NADP</keyword>
<dbReference type="Proteomes" id="UP000199515">
    <property type="component" value="Unassembled WGS sequence"/>
</dbReference>
<dbReference type="AlphaFoldDB" id="A0A1H3JSX9"/>
<dbReference type="Pfam" id="PF13602">
    <property type="entry name" value="ADH_zinc_N_2"/>
    <property type="match status" value="1"/>
</dbReference>
<organism evidence="3 4">
    <name type="scientific">Amycolatopsis xylanica</name>
    <dbReference type="NCBI Taxonomy" id="589385"/>
    <lineage>
        <taxon>Bacteria</taxon>
        <taxon>Bacillati</taxon>
        <taxon>Actinomycetota</taxon>
        <taxon>Actinomycetes</taxon>
        <taxon>Pseudonocardiales</taxon>
        <taxon>Pseudonocardiaceae</taxon>
        <taxon>Amycolatopsis</taxon>
    </lineage>
</organism>